<protein>
    <submittedName>
        <fullName evidence="1">Uncharacterized protein</fullName>
    </submittedName>
</protein>
<dbReference type="EMBL" id="JANJQO010001937">
    <property type="protein sequence ID" value="KAJ2968658.1"/>
    <property type="molecule type" value="Genomic_DNA"/>
</dbReference>
<evidence type="ECO:0000313" key="1">
    <source>
        <dbReference type="EMBL" id="KAJ2968658.1"/>
    </source>
</evidence>
<accession>A0ACC1MR19</accession>
<reference evidence="1" key="1">
    <citation type="submission" date="2022-08" db="EMBL/GenBank/DDBJ databases">
        <title>Genome Sequence of Lecanicillium fungicola.</title>
        <authorList>
            <person name="Buettner E."/>
        </authorList>
    </citation>
    <scope>NUCLEOTIDE SEQUENCE</scope>
    <source>
        <strain evidence="1">Babe33</strain>
    </source>
</reference>
<evidence type="ECO:0000313" key="2">
    <source>
        <dbReference type="Proteomes" id="UP001143910"/>
    </source>
</evidence>
<keyword evidence="2" id="KW-1185">Reference proteome</keyword>
<gene>
    <name evidence="1" type="ORF">NQ176_g9072</name>
</gene>
<organism evidence="1 2">
    <name type="scientific">Zarea fungicola</name>
    <dbReference type="NCBI Taxonomy" id="93591"/>
    <lineage>
        <taxon>Eukaryota</taxon>
        <taxon>Fungi</taxon>
        <taxon>Dikarya</taxon>
        <taxon>Ascomycota</taxon>
        <taxon>Pezizomycotina</taxon>
        <taxon>Sordariomycetes</taxon>
        <taxon>Hypocreomycetidae</taxon>
        <taxon>Hypocreales</taxon>
        <taxon>Cordycipitaceae</taxon>
        <taxon>Zarea</taxon>
    </lineage>
</organism>
<proteinExistence type="predicted"/>
<name>A0ACC1MR19_9HYPO</name>
<comment type="caution">
    <text evidence="1">The sequence shown here is derived from an EMBL/GenBank/DDBJ whole genome shotgun (WGS) entry which is preliminary data.</text>
</comment>
<dbReference type="Proteomes" id="UP001143910">
    <property type="component" value="Unassembled WGS sequence"/>
</dbReference>
<sequence length="172" mass="19881">MADLHDNRRYVFLNASFLSKQYKTIPADVLDNAIFLFNAKRSWMFPSNRDEMLEARSNSTKYLEFDEEYKSIILHKEKAGLVYWLLPDGSFQKFSTLLEGIKDPVSRENYLPLILGEDFWLSDFVAADAKYSKDANVIISSAKGSEFDYDAVMELLYQSNPTLVPTLYWAES</sequence>